<evidence type="ECO:0000313" key="2">
    <source>
        <dbReference type="Proteomes" id="UP000285793"/>
    </source>
</evidence>
<dbReference type="Proteomes" id="UP000285793">
    <property type="component" value="Unassembled WGS sequence"/>
</dbReference>
<organism evidence="1 2">
    <name type="scientific">Cronobacter malonaticus</name>
    <dbReference type="NCBI Taxonomy" id="413503"/>
    <lineage>
        <taxon>Bacteria</taxon>
        <taxon>Pseudomonadati</taxon>
        <taxon>Pseudomonadota</taxon>
        <taxon>Gammaproteobacteria</taxon>
        <taxon>Enterobacterales</taxon>
        <taxon>Enterobacteriaceae</taxon>
        <taxon>Cronobacter</taxon>
    </lineage>
</organism>
<protein>
    <submittedName>
        <fullName evidence="1">Uncharacterized protein</fullName>
    </submittedName>
</protein>
<gene>
    <name evidence="1" type="ORF">C3E80_21320</name>
</gene>
<comment type="caution">
    <text evidence="1">The sequence shown here is derived from an EMBL/GenBank/DDBJ whole genome shotgun (WGS) entry which is preliminary data.</text>
</comment>
<evidence type="ECO:0000313" key="1">
    <source>
        <dbReference type="EMBL" id="ROW56143.1"/>
    </source>
</evidence>
<name>A0A423XQ27_9ENTR</name>
<dbReference type="AlphaFoldDB" id="A0A423XQ27"/>
<accession>A0A423XQ27</accession>
<reference evidence="1 2" key="1">
    <citation type="journal article" date="2018" name="Front. Microbiol.">
        <title>An Investigation of an Acute Gastroenteritis Outbreak: Cronobacter sakazakii, a Potential Cause of Food-Borne Illness.</title>
        <authorList>
            <person name="Yong W."/>
            <person name="Guo B."/>
            <person name="Shi X."/>
            <person name="Cheng T."/>
            <person name="Chen M."/>
            <person name="Jiang X."/>
            <person name="Ye Y."/>
            <person name="Wang J."/>
            <person name="Xie G."/>
            <person name="Ding J."/>
        </authorList>
    </citation>
    <scope>NUCLEOTIDE SEQUENCE [LARGE SCALE GENOMIC DNA]</scope>
    <source>
        <strain evidence="1 2">S1</strain>
    </source>
</reference>
<dbReference type="EMBL" id="PQJL01000080">
    <property type="protein sequence ID" value="ROW56143.1"/>
    <property type="molecule type" value="Genomic_DNA"/>
</dbReference>
<sequence>MDVSTIGFIFEYTLLKKEKKESLYEAINIFNRTKTGLKATLQTFSKGLKVGVLFNAEIITPHKSESLSNLLQLIIPILTAAPVLFSKDLSDKGMNHKSISGK</sequence>
<proteinExistence type="predicted"/>